<accession>A0ABN7WFY5</accession>
<evidence type="ECO:0000313" key="3">
    <source>
        <dbReference type="Proteomes" id="UP000789901"/>
    </source>
</evidence>
<feature type="non-terminal residue" evidence="2">
    <location>
        <position position="130"/>
    </location>
</feature>
<dbReference type="EMBL" id="CAJVQB010042818">
    <property type="protein sequence ID" value="CAG8830699.1"/>
    <property type="molecule type" value="Genomic_DNA"/>
</dbReference>
<keyword evidence="3" id="KW-1185">Reference proteome</keyword>
<feature type="region of interest" description="Disordered" evidence="1">
    <location>
        <begin position="102"/>
        <end position="130"/>
    </location>
</feature>
<protein>
    <submittedName>
        <fullName evidence="2">45990_t:CDS:1</fullName>
    </submittedName>
</protein>
<feature type="compositionally biased region" description="Basic residues" evidence="1">
    <location>
        <begin position="106"/>
        <end position="118"/>
    </location>
</feature>
<evidence type="ECO:0000256" key="1">
    <source>
        <dbReference type="SAM" id="MobiDB-lite"/>
    </source>
</evidence>
<proteinExistence type="predicted"/>
<evidence type="ECO:0000313" key="2">
    <source>
        <dbReference type="EMBL" id="CAG8830699.1"/>
    </source>
</evidence>
<feature type="region of interest" description="Disordered" evidence="1">
    <location>
        <begin position="33"/>
        <end position="71"/>
    </location>
</feature>
<name>A0ABN7WFY5_GIGMA</name>
<organism evidence="2 3">
    <name type="scientific">Gigaspora margarita</name>
    <dbReference type="NCBI Taxonomy" id="4874"/>
    <lineage>
        <taxon>Eukaryota</taxon>
        <taxon>Fungi</taxon>
        <taxon>Fungi incertae sedis</taxon>
        <taxon>Mucoromycota</taxon>
        <taxon>Glomeromycotina</taxon>
        <taxon>Glomeromycetes</taxon>
        <taxon>Diversisporales</taxon>
        <taxon>Gigasporaceae</taxon>
        <taxon>Gigaspora</taxon>
    </lineage>
</organism>
<dbReference type="Proteomes" id="UP000789901">
    <property type="component" value="Unassembled WGS sequence"/>
</dbReference>
<sequence>MKYTQSMMNTKTGKRLEVFEESRPTLALRNIDQQRHTRRLTKNTPNKRNSKTQYEEKIRKPGSWKQSNQPHTTVIVRGVDNELPGQNLERCKRTILWKKENGITTKTKRKKRERKTLRKPITTIRNEDST</sequence>
<reference evidence="2 3" key="1">
    <citation type="submission" date="2021-06" db="EMBL/GenBank/DDBJ databases">
        <authorList>
            <person name="Kallberg Y."/>
            <person name="Tangrot J."/>
            <person name="Rosling A."/>
        </authorList>
    </citation>
    <scope>NUCLEOTIDE SEQUENCE [LARGE SCALE GENOMIC DNA]</scope>
    <source>
        <strain evidence="2 3">120-4 pot B 10/14</strain>
    </source>
</reference>
<gene>
    <name evidence="2" type="ORF">GMARGA_LOCUS30415</name>
</gene>
<comment type="caution">
    <text evidence="2">The sequence shown here is derived from an EMBL/GenBank/DDBJ whole genome shotgun (WGS) entry which is preliminary data.</text>
</comment>